<dbReference type="EMBL" id="LQPZ01000013">
    <property type="protein sequence ID" value="ORX07043.1"/>
    <property type="molecule type" value="Genomic_DNA"/>
</dbReference>
<accession>A0A1X2EN53</accession>
<proteinExistence type="predicted"/>
<comment type="caution">
    <text evidence="1">The sequence shown here is derived from an EMBL/GenBank/DDBJ whole genome shotgun (WGS) entry which is preliminary data.</text>
</comment>
<sequence length="135" mass="15105">MLGYLKKTLWELPPGTAFDGTPYPGSSNVPCSDDTFDVPENQFYDMRQVLFPPDTDLPTMMVQIEEIWTGWGWHVVERGEFRKPNRFGYGPDGYSLQIVASNPPGYPPTIIGSAPCFPGELARWDIPVPPVLTVD</sequence>
<name>A0A1X2EN53_9MYCO</name>
<dbReference type="AlphaFoldDB" id="A0A1X2EN53"/>
<organism evidence="1 2">
    <name type="scientific">Mycolicibacillus trivialis</name>
    <dbReference type="NCBI Taxonomy" id="1798"/>
    <lineage>
        <taxon>Bacteria</taxon>
        <taxon>Bacillati</taxon>
        <taxon>Actinomycetota</taxon>
        <taxon>Actinomycetes</taxon>
        <taxon>Mycobacteriales</taxon>
        <taxon>Mycobacteriaceae</taxon>
        <taxon>Mycolicibacillus</taxon>
    </lineage>
</organism>
<evidence type="ECO:0000313" key="2">
    <source>
        <dbReference type="Proteomes" id="UP000193090"/>
    </source>
</evidence>
<evidence type="ECO:0000313" key="1">
    <source>
        <dbReference type="EMBL" id="ORX07043.1"/>
    </source>
</evidence>
<protein>
    <submittedName>
        <fullName evidence="1">Uncharacterized protein</fullName>
    </submittedName>
</protein>
<dbReference type="Proteomes" id="UP000193090">
    <property type="component" value="Unassembled WGS sequence"/>
</dbReference>
<reference evidence="1 2" key="1">
    <citation type="submission" date="2016-01" db="EMBL/GenBank/DDBJ databases">
        <title>The new phylogeny of the genus Mycobacterium.</title>
        <authorList>
            <person name="Tarcisio F."/>
            <person name="Conor M."/>
            <person name="Antonella G."/>
            <person name="Elisabetta G."/>
            <person name="Giulia F.S."/>
            <person name="Sara T."/>
            <person name="Anna F."/>
            <person name="Clotilde B."/>
            <person name="Roberto B."/>
            <person name="Veronica D.S."/>
            <person name="Fabio R."/>
            <person name="Monica P."/>
            <person name="Olivier J."/>
            <person name="Enrico T."/>
            <person name="Nicola S."/>
        </authorList>
    </citation>
    <scope>NUCLEOTIDE SEQUENCE [LARGE SCALE GENOMIC DNA]</scope>
    <source>
        <strain evidence="1 2">DSM 44153</strain>
    </source>
</reference>
<gene>
    <name evidence="1" type="ORF">AWC30_04635</name>
</gene>
<keyword evidence="2" id="KW-1185">Reference proteome</keyword>